<evidence type="ECO:0000256" key="1">
    <source>
        <dbReference type="ARBA" id="ARBA00004571"/>
    </source>
</evidence>
<evidence type="ECO:0000256" key="6">
    <source>
        <dbReference type="ARBA" id="ARBA00022692"/>
    </source>
</evidence>
<dbReference type="Gene3D" id="2.170.130.10">
    <property type="entry name" value="TonB-dependent receptor, plug domain"/>
    <property type="match status" value="1"/>
</dbReference>
<evidence type="ECO:0000256" key="12">
    <source>
        <dbReference type="PROSITE-ProRule" id="PRU01360"/>
    </source>
</evidence>
<protein>
    <submittedName>
        <fullName evidence="15">Vitamin B12 transporter BtuB</fullName>
    </submittedName>
</protein>
<proteinExistence type="inferred from homology"/>
<evidence type="ECO:0000256" key="5">
    <source>
        <dbReference type="ARBA" id="ARBA00022496"/>
    </source>
</evidence>
<dbReference type="RefSeq" id="WP_238228790.1">
    <property type="nucleotide sequence ID" value="NZ_BAAADH010000013.1"/>
</dbReference>
<evidence type="ECO:0000256" key="13">
    <source>
        <dbReference type="RuleBase" id="RU003357"/>
    </source>
</evidence>
<dbReference type="CDD" id="cd01347">
    <property type="entry name" value="ligand_gated_channel"/>
    <property type="match status" value="1"/>
</dbReference>
<evidence type="ECO:0000256" key="9">
    <source>
        <dbReference type="ARBA" id="ARBA00023136"/>
    </source>
</evidence>
<comment type="caution">
    <text evidence="15">The sequence shown here is derived from an EMBL/GenBank/DDBJ whole genome shotgun (WGS) entry which is preliminary data.</text>
</comment>
<comment type="similarity">
    <text evidence="2 12 13">Belongs to the TonB-dependent receptor family.</text>
</comment>
<dbReference type="PROSITE" id="PS52016">
    <property type="entry name" value="TONB_DEPENDENT_REC_3"/>
    <property type="match status" value="1"/>
</dbReference>
<dbReference type="PANTHER" id="PTHR32552:SF82">
    <property type="entry name" value="FCUA PROTEIN"/>
    <property type="match status" value="1"/>
</dbReference>
<organism evidence="15 16">
    <name type="scientific">Methylorubrum aminovorans</name>
    <dbReference type="NCBI Taxonomy" id="269069"/>
    <lineage>
        <taxon>Bacteria</taxon>
        <taxon>Pseudomonadati</taxon>
        <taxon>Pseudomonadota</taxon>
        <taxon>Alphaproteobacteria</taxon>
        <taxon>Hyphomicrobiales</taxon>
        <taxon>Methylobacteriaceae</taxon>
        <taxon>Methylorubrum</taxon>
    </lineage>
</organism>
<keyword evidence="16" id="KW-1185">Reference proteome</keyword>
<evidence type="ECO:0000256" key="4">
    <source>
        <dbReference type="ARBA" id="ARBA00022452"/>
    </source>
</evidence>
<evidence type="ECO:0000259" key="14">
    <source>
        <dbReference type="SMART" id="SM00965"/>
    </source>
</evidence>
<keyword evidence="9 12" id="KW-0472">Membrane</keyword>
<evidence type="ECO:0000256" key="11">
    <source>
        <dbReference type="ARBA" id="ARBA00023237"/>
    </source>
</evidence>
<keyword evidence="5" id="KW-0410">Iron transport</keyword>
<evidence type="ECO:0000256" key="8">
    <source>
        <dbReference type="ARBA" id="ARBA00023077"/>
    </source>
</evidence>
<evidence type="ECO:0000256" key="7">
    <source>
        <dbReference type="ARBA" id="ARBA00023004"/>
    </source>
</evidence>
<keyword evidence="7" id="KW-0408">Iron</keyword>
<keyword evidence="11 12" id="KW-0998">Cell outer membrane</keyword>
<gene>
    <name evidence="15" type="primary">btuB_3</name>
    <name evidence="15" type="ORF">LNAOJCKE_5136</name>
</gene>
<keyword evidence="4 12" id="KW-1134">Transmembrane beta strand</keyword>
<dbReference type="PANTHER" id="PTHR32552">
    <property type="entry name" value="FERRICHROME IRON RECEPTOR-RELATED"/>
    <property type="match status" value="1"/>
</dbReference>
<dbReference type="Gene3D" id="3.55.50.30">
    <property type="match status" value="1"/>
</dbReference>
<dbReference type="InterPro" id="IPR012910">
    <property type="entry name" value="Plug_dom"/>
</dbReference>
<dbReference type="Gene3D" id="2.40.170.20">
    <property type="entry name" value="TonB-dependent receptor, beta-barrel domain"/>
    <property type="match status" value="1"/>
</dbReference>
<dbReference type="NCBIfam" id="TIGR01783">
    <property type="entry name" value="TonB-siderophor"/>
    <property type="match status" value="1"/>
</dbReference>
<dbReference type="InterPro" id="IPR037066">
    <property type="entry name" value="Plug_dom_sf"/>
</dbReference>
<feature type="domain" description="Secretin/TonB short N-terminal" evidence="14">
    <location>
        <begin position="86"/>
        <end position="137"/>
    </location>
</feature>
<dbReference type="EMBL" id="BPRC01000036">
    <property type="protein sequence ID" value="GJE67903.1"/>
    <property type="molecule type" value="Genomic_DNA"/>
</dbReference>
<keyword evidence="5" id="KW-0406">Ion transport</keyword>
<evidence type="ECO:0000313" key="15">
    <source>
        <dbReference type="EMBL" id="GJE67903.1"/>
    </source>
</evidence>
<dbReference type="SMART" id="SM00965">
    <property type="entry name" value="STN"/>
    <property type="match status" value="1"/>
</dbReference>
<evidence type="ECO:0000256" key="3">
    <source>
        <dbReference type="ARBA" id="ARBA00022448"/>
    </source>
</evidence>
<keyword evidence="3 12" id="KW-0813">Transport</keyword>
<sequence length="847" mass="90248">MVLGDRRGGARRARDLAVAGASLIAMTAAVGAQDAAPLISDKIRLVPVSADTPSGPDDTDAARISVAVPAGPLEPALTALAGQAGFRLAYRTALTEGLTTRGVEGAFRPLDALAELLAGTGLTYRAAGPSTITLVNPRYVQLGGEPASSVTLEELAVEGRAGSGARAAGLPPPTGTIGQPPVPYAGGQVASGSRLGLLGNRNTFDQPFNSTSYTEKLIRDQQARNVQDVVNNDPSIRTNVPAFSGILGFFIRGFPVFAQDIAFNGLFGVADAFNPAIEPIERVEVLRGPSTLLSGVPPFGNIGGVINLIPKRALEEPLNRVTLGYASDAQVYKAVDISRRFGDAKEWGIRFNGAFNNGATPIDNQSLHFGTAALALDYRGERLRAALDLGYQELDFRSPLRNRNVAAGVRIPRAPNLTLNQQQPWEYRDSANQQFATRIEYDLTPDLTLYGAYGRSNFRQEYFGGVLTIFNARGDYRDPISYLPMHISNQTAEAGLRGIVETGPIRHSFGLAVVGFWQDLAQPTAQNVGAPIVSNLYDPVIVAPRSTFGLSNATPRTSSRINRSLAIADTMSLFDERILLTIGGRWQSLDVNAYNPVTGLRTGASESGAFSPGVGVVVKPWERLSLYANYVEGLTSPAPPVNAVNASAAFPAAVSRQTEVGAKLDLGTVGLGFAAFEIEQPFGFLDARTLVFSVDGRQRNSGVELTLFGEPVPGVRVLGGVSLLDGVQVQAQDPRNVGRVAIGVPEVQLNLYGEYDLPPSLLPGLSVTGRVIYTAAQYYDLANSQKIPDWATLDLGLRYATLFRDRPLTLRANVVNVTGNNYWATTGRGILAQGTPRTVLLSASVDF</sequence>
<dbReference type="InterPro" id="IPR010105">
    <property type="entry name" value="TonB_sidphr_rcpt"/>
</dbReference>
<dbReference type="InterPro" id="IPR011662">
    <property type="entry name" value="Secretin/TonB_short_N"/>
</dbReference>
<dbReference type="Pfam" id="PF00593">
    <property type="entry name" value="TonB_dep_Rec_b-barrel"/>
    <property type="match status" value="1"/>
</dbReference>
<keyword evidence="10" id="KW-0675">Receptor</keyword>
<evidence type="ECO:0000313" key="16">
    <source>
        <dbReference type="Proteomes" id="UP001055039"/>
    </source>
</evidence>
<dbReference type="InterPro" id="IPR036942">
    <property type="entry name" value="Beta-barrel_TonB_sf"/>
</dbReference>
<dbReference type="InterPro" id="IPR000531">
    <property type="entry name" value="Beta-barrel_TonB"/>
</dbReference>
<dbReference type="Proteomes" id="UP001055039">
    <property type="component" value="Unassembled WGS sequence"/>
</dbReference>
<name>A0ABQ4UL20_9HYPH</name>
<dbReference type="InterPro" id="IPR039426">
    <property type="entry name" value="TonB-dep_rcpt-like"/>
</dbReference>
<reference evidence="15" key="1">
    <citation type="journal article" date="2021" name="Front. Microbiol.">
        <title>Comprehensive Comparative Genomics and Phenotyping of Methylobacterium Species.</title>
        <authorList>
            <person name="Alessa O."/>
            <person name="Ogura Y."/>
            <person name="Fujitani Y."/>
            <person name="Takami H."/>
            <person name="Hayashi T."/>
            <person name="Sahin N."/>
            <person name="Tani A."/>
        </authorList>
    </citation>
    <scope>NUCLEOTIDE SEQUENCE</scope>
    <source>
        <strain evidence="15">NBRC 15686</strain>
    </source>
</reference>
<comment type="subcellular location">
    <subcellularLocation>
        <location evidence="1 12">Cell outer membrane</location>
        <topology evidence="1 12">Multi-pass membrane protein</topology>
    </subcellularLocation>
</comment>
<accession>A0ABQ4UL20</accession>
<dbReference type="Pfam" id="PF07715">
    <property type="entry name" value="Plug"/>
    <property type="match status" value="1"/>
</dbReference>
<evidence type="ECO:0000256" key="2">
    <source>
        <dbReference type="ARBA" id="ARBA00009810"/>
    </source>
</evidence>
<keyword evidence="8 13" id="KW-0798">TonB box</keyword>
<keyword evidence="6 12" id="KW-0812">Transmembrane</keyword>
<dbReference type="SUPFAM" id="SSF56935">
    <property type="entry name" value="Porins"/>
    <property type="match status" value="1"/>
</dbReference>
<reference evidence="15" key="2">
    <citation type="submission" date="2021-08" db="EMBL/GenBank/DDBJ databases">
        <authorList>
            <person name="Tani A."/>
            <person name="Ola A."/>
            <person name="Ogura Y."/>
            <person name="Katsura K."/>
            <person name="Hayashi T."/>
        </authorList>
    </citation>
    <scope>NUCLEOTIDE SEQUENCE</scope>
    <source>
        <strain evidence="15">NBRC 15686</strain>
    </source>
</reference>
<evidence type="ECO:0000256" key="10">
    <source>
        <dbReference type="ARBA" id="ARBA00023170"/>
    </source>
</evidence>